<dbReference type="EMBL" id="JAPMLT010000014">
    <property type="protein sequence ID" value="MCX7571919.1"/>
    <property type="molecule type" value="Genomic_DNA"/>
</dbReference>
<evidence type="ECO:0000313" key="2">
    <source>
        <dbReference type="EMBL" id="MCX7571919.1"/>
    </source>
</evidence>
<keyword evidence="1" id="KW-0472">Membrane</keyword>
<dbReference type="RefSeq" id="WP_267153169.1">
    <property type="nucleotide sequence ID" value="NZ_JAPMLT010000014.1"/>
</dbReference>
<comment type="caution">
    <text evidence="2">The sequence shown here is derived from an EMBL/GenBank/DDBJ whole genome shotgun (WGS) entry which is preliminary data.</text>
</comment>
<dbReference type="Proteomes" id="UP001208017">
    <property type="component" value="Unassembled WGS sequence"/>
</dbReference>
<evidence type="ECO:0000256" key="1">
    <source>
        <dbReference type="SAM" id="Phobius"/>
    </source>
</evidence>
<evidence type="ECO:0000313" key="3">
    <source>
        <dbReference type="Proteomes" id="UP001208017"/>
    </source>
</evidence>
<proteinExistence type="predicted"/>
<name>A0ABT3X4U6_9BACL</name>
<keyword evidence="3" id="KW-1185">Reference proteome</keyword>
<dbReference type="InterPro" id="IPR019277">
    <property type="entry name" value="DUF2304"/>
</dbReference>
<keyword evidence="1" id="KW-1133">Transmembrane helix</keyword>
<feature type="transmembrane region" description="Helical" evidence="1">
    <location>
        <begin position="63"/>
        <end position="87"/>
    </location>
</feature>
<sequence>MTIFDTPIIYALSILFSLAFVWFVLSQVRKRKLREQYSLMWLLLGLVIVVVSVRSHWLDSLAYLLGIYYAPSLLFLIALLFVFAYLLHLTMVISKLSDRVVRLTQELAIYQQREHAAQPHEKETALHE</sequence>
<accession>A0ABT3X4U6</accession>
<organism evidence="2 3">
    <name type="scientific">Tumebacillus lacus</name>
    <dbReference type="NCBI Taxonomy" id="2995335"/>
    <lineage>
        <taxon>Bacteria</taxon>
        <taxon>Bacillati</taxon>
        <taxon>Bacillota</taxon>
        <taxon>Bacilli</taxon>
        <taxon>Bacillales</taxon>
        <taxon>Alicyclobacillaceae</taxon>
        <taxon>Tumebacillus</taxon>
    </lineage>
</organism>
<gene>
    <name evidence="2" type="ORF">OS242_18435</name>
</gene>
<feature type="transmembrane region" description="Helical" evidence="1">
    <location>
        <begin position="37"/>
        <end position="57"/>
    </location>
</feature>
<feature type="transmembrane region" description="Helical" evidence="1">
    <location>
        <begin position="6"/>
        <end position="25"/>
    </location>
</feature>
<protein>
    <submittedName>
        <fullName evidence="2">DUF2304 domain-containing protein</fullName>
    </submittedName>
</protein>
<dbReference type="Pfam" id="PF10066">
    <property type="entry name" value="DUF2304"/>
    <property type="match status" value="1"/>
</dbReference>
<keyword evidence="1" id="KW-0812">Transmembrane</keyword>
<reference evidence="2 3" key="1">
    <citation type="submission" date="2022-11" db="EMBL/GenBank/DDBJ databases">
        <title>Study of microbial diversity in lake waters.</title>
        <authorList>
            <person name="Zhang J."/>
        </authorList>
    </citation>
    <scope>NUCLEOTIDE SEQUENCE [LARGE SCALE GENOMIC DNA]</scope>
    <source>
        <strain evidence="2 3">DT12</strain>
    </source>
</reference>